<gene>
    <name evidence="1" type="ORF">PDM28_00330</name>
</gene>
<accession>A0ABY9YEL4</accession>
<keyword evidence="2" id="KW-1185">Reference proteome</keyword>
<evidence type="ECO:0000313" key="2">
    <source>
        <dbReference type="Proteomes" id="UP001305421"/>
    </source>
</evidence>
<dbReference type="Proteomes" id="UP001305421">
    <property type="component" value="Chromosome"/>
</dbReference>
<dbReference type="RefSeq" id="WP_311183332.1">
    <property type="nucleotide sequence ID" value="NZ_CP115543.1"/>
</dbReference>
<dbReference type="EMBL" id="CP115543">
    <property type="protein sequence ID" value="WNH48818.1"/>
    <property type="molecule type" value="Genomic_DNA"/>
</dbReference>
<protein>
    <submittedName>
        <fullName evidence="1">Uncharacterized protein</fullName>
    </submittedName>
</protein>
<organism evidence="1 2">
    <name type="scientific">Stenotrophomonas aracearum</name>
    <dbReference type="NCBI Taxonomy" id="3003272"/>
    <lineage>
        <taxon>Bacteria</taxon>
        <taxon>Pseudomonadati</taxon>
        <taxon>Pseudomonadota</taxon>
        <taxon>Gammaproteobacteria</taxon>
        <taxon>Lysobacterales</taxon>
        <taxon>Lysobacteraceae</taxon>
        <taxon>Stenotrophomonas</taxon>
    </lineage>
</organism>
<name>A0ABY9YEL4_9GAMM</name>
<evidence type="ECO:0000313" key="1">
    <source>
        <dbReference type="EMBL" id="WNH48818.1"/>
    </source>
</evidence>
<reference evidence="1 2" key="1">
    <citation type="submission" date="2022-12" db="EMBL/GenBank/DDBJ databases">
        <title>Two new species, Stenotrophomonas aracearum and Stenotrophomonas oahuensis, isolated from Anthurium (Araceae family) in Hawaii.</title>
        <authorList>
            <person name="Chunag S.C."/>
            <person name="Dobhal S."/>
            <person name="Alvarez A."/>
            <person name="Arif M."/>
        </authorList>
    </citation>
    <scope>NUCLEOTIDE SEQUENCE [LARGE SCALE GENOMIC DNA]</scope>
    <source>
        <strain evidence="1 2">A5588</strain>
    </source>
</reference>
<sequence>MDKPSRTKRDYISTQTVRAANSKMIASRGHPEFLAPRGVVVRFISHEELKAAFISASRKLRNA</sequence>
<proteinExistence type="predicted"/>